<dbReference type="AlphaFoldDB" id="A0AAP0MM45"/>
<sequence>MYKKPQNQPKSNKFIFLSGSGVWRAGETRLKPAKQPKKRSEVEPGVAGDHTPTLKSELGYLRLESLQALGNGDFEEYSYFHAYGGLDVSKISVESKFVAYSRAGRSGVVPRTSAIPLRLSPLLRHKISLFFDTYQTDLFEIRGPHIPSHIYEDFYILLWCTRGTPGVLRVAGVPRVPEIPEVPKVLVVNLKMAKIVDKGNETNFKENDDVNQQNEILRKNQPFIVSLLIVNIMCLIVATHSVAKACRAVVSCVVKVDRKDNGAGGVAVSCDSGSVEADLVEADCALLELVSEDSGGVEMQGVNRIENPQFSQ</sequence>
<dbReference type="EMBL" id="JBCGBO010000003">
    <property type="protein sequence ID" value="KAK9214688.1"/>
    <property type="molecule type" value="Genomic_DNA"/>
</dbReference>
<evidence type="ECO:0000313" key="2">
    <source>
        <dbReference type="EMBL" id="KAK9214688.1"/>
    </source>
</evidence>
<evidence type="ECO:0000313" key="3">
    <source>
        <dbReference type="Proteomes" id="UP001428341"/>
    </source>
</evidence>
<name>A0AAP0MM45_9ROSI</name>
<feature type="region of interest" description="Disordered" evidence="1">
    <location>
        <begin position="27"/>
        <end position="51"/>
    </location>
</feature>
<dbReference type="Proteomes" id="UP001428341">
    <property type="component" value="Unassembled WGS sequence"/>
</dbReference>
<accession>A0AAP0MM45</accession>
<organism evidence="2 3">
    <name type="scientific">Citrus x changshan-huyou</name>
    <dbReference type="NCBI Taxonomy" id="2935761"/>
    <lineage>
        <taxon>Eukaryota</taxon>
        <taxon>Viridiplantae</taxon>
        <taxon>Streptophyta</taxon>
        <taxon>Embryophyta</taxon>
        <taxon>Tracheophyta</taxon>
        <taxon>Spermatophyta</taxon>
        <taxon>Magnoliopsida</taxon>
        <taxon>eudicotyledons</taxon>
        <taxon>Gunneridae</taxon>
        <taxon>Pentapetalae</taxon>
        <taxon>rosids</taxon>
        <taxon>malvids</taxon>
        <taxon>Sapindales</taxon>
        <taxon>Rutaceae</taxon>
        <taxon>Aurantioideae</taxon>
        <taxon>Citrus</taxon>
    </lineage>
</organism>
<keyword evidence="3" id="KW-1185">Reference proteome</keyword>
<proteinExistence type="predicted"/>
<protein>
    <submittedName>
        <fullName evidence="2">Uncharacterized protein</fullName>
    </submittedName>
</protein>
<gene>
    <name evidence="2" type="ORF">WN944_006687</name>
</gene>
<reference evidence="2 3" key="1">
    <citation type="submission" date="2024-05" db="EMBL/GenBank/DDBJ databases">
        <title>Haplotype-resolved chromosome-level genome assembly of Huyou (Citrus changshanensis).</title>
        <authorList>
            <person name="Miao C."/>
            <person name="Chen W."/>
            <person name="Wu Y."/>
            <person name="Wang L."/>
            <person name="Zhao S."/>
            <person name="Grierson D."/>
            <person name="Xu C."/>
            <person name="Chen K."/>
        </authorList>
    </citation>
    <scope>NUCLEOTIDE SEQUENCE [LARGE SCALE GENOMIC DNA]</scope>
    <source>
        <strain evidence="2">01-14</strain>
        <tissue evidence="2">Leaf</tissue>
    </source>
</reference>
<evidence type="ECO:0000256" key="1">
    <source>
        <dbReference type="SAM" id="MobiDB-lite"/>
    </source>
</evidence>
<comment type="caution">
    <text evidence="2">The sequence shown here is derived from an EMBL/GenBank/DDBJ whole genome shotgun (WGS) entry which is preliminary data.</text>
</comment>